<protein>
    <submittedName>
        <fullName evidence="3">Phosphotransferase</fullName>
    </submittedName>
</protein>
<dbReference type="Pfam" id="PF01636">
    <property type="entry name" value="APH"/>
    <property type="match status" value="1"/>
</dbReference>
<dbReference type="Gene3D" id="3.90.1200.10">
    <property type="match status" value="1"/>
</dbReference>
<reference evidence="3 4" key="1">
    <citation type="submission" date="2020-07" db="EMBL/GenBank/DDBJ databases">
        <authorList>
            <person name="Cui H."/>
        </authorList>
    </citation>
    <scope>NUCLEOTIDE SEQUENCE [LARGE SCALE GENOMIC DNA]</scope>
    <source>
        <strain evidence="3 4">YPL8</strain>
    </source>
</reference>
<dbReference type="InterPro" id="IPR011009">
    <property type="entry name" value="Kinase-like_dom_sf"/>
</dbReference>
<proteinExistence type="predicted"/>
<dbReference type="GeneID" id="56033264"/>
<organism evidence="3 4">
    <name type="scientific">Natrinema halophilum</name>
    <dbReference type="NCBI Taxonomy" id="1699371"/>
    <lineage>
        <taxon>Archaea</taxon>
        <taxon>Methanobacteriati</taxon>
        <taxon>Methanobacteriota</taxon>
        <taxon>Stenosarchaea group</taxon>
        <taxon>Halobacteria</taxon>
        <taxon>Halobacteriales</taxon>
        <taxon>Natrialbaceae</taxon>
        <taxon>Natrinema</taxon>
    </lineage>
</organism>
<dbReference type="InterPro" id="IPR029063">
    <property type="entry name" value="SAM-dependent_MTases_sf"/>
</dbReference>
<keyword evidence="4" id="KW-1185">Reference proteome</keyword>
<evidence type="ECO:0000313" key="3">
    <source>
        <dbReference type="EMBL" id="QLG48829.1"/>
    </source>
</evidence>
<dbReference type="SUPFAM" id="SSF56112">
    <property type="entry name" value="Protein kinase-like (PK-like)"/>
    <property type="match status" value="1"/>
</dbReference>
<accession>A0A7D5GRX8</accession>
<dbReference type="KEGG" id="haly:HYG82_08195"/>
<dbReference type="AlphaFoldDB" id="A0A7D5GRX8"/>
<dbReference type="Gene3D" id="3.40.50.150">
    <property type="entry name" value="Vaccinia Virus protein VP39"/>
    <property type="match status" value="1"/>
</dbReference>
<evidence type="ECO:0000256" key="1">
    <source>
        <dbReference type="SAM" id="MobiDB-lite"/>
    </source>
</evidence>
<feature type="compositionally biased region" description="Low complexity" evidence="1">
    <location>
        <begin position="618"/>
        <end position="629"/>
    </location>
</feature>
<dbReference type="InterPro" id="IPR002575">
    <property type="entry name" value="Aminoglycoside_PTrfase"/>
</dbReference>
<name>A0A7D5GRX8_9EURY</name>
<dbReference type="OrthoDB" id="350437at2157"/>
<sequence>MQPNPVYTDSDGAAVRSFVDQFERNERHAAVRSLFETASEPRSVLTSLFGVGYDSWYALVADDISGHCLDCTPGWGRTTPLLRALADSVSSYQPSALGRRLFESRPELEGSDVATLAGDDLETAIDGRSFDTIVTTGSRPPDRDFVDHIDRLTASLADGGTLVTEVNGWPRTSGVTDLVGLGGRSETADRRSPTDVWRSIPSRVVAALEACGFEEVDLIGLLPGGSQYRWAVPAEDPDALEWVLETITAETTASRLLRRGAALASELGVVAQSYPSYVAVCRTNPATDSDTPSLTGTDATRVLRRGANRSIIFELAENSVERVRKVPNAPQHARYNERAASTLSMLTESDGTIAGTLPDAELESSPLGPVLSESPAPGTPLMDTTTRWESPPDPDAFVDVLETGLRWIRTIQLAHAGPRRTRSPEAVRRELSPVEFDVDPPSVAEPVEYPVVPAHGDYHPGNVLVDADGSIERVIDWEYATAESNPVTDPAFFTLKLAEFAFGGFEAGVRTALLEETPYSIRVAESIVAYCDALGIRPRTFATYLGHTFVSQTDVHFETGSPWRFHANPREKVERLSVLYDEFDEILSRLADLTVSSTDEDSTSRRYSRPVTTGPEPSNSSISKISHNK</sequence>
<dbReference type="SUPFAM" id="SSF53335">
    <property type="entry name" value="S-adenosyl-L-methionine-dependent methyltransferases"/>
    <property type="match status" value="1"/>
</dbReference>
<evidence type="ECO:0000259" key="2">
    <source>
        <dbReference type="Pfam" id="PF01636"/>
    </source>
</evidence>
<feature type="region of interest" description="Disordered" evidence="1">
    <location>
        <begin position="597"/>
        <end position="629"/>
    </location>
</feature>
<evidence type="ECO:0000313" key="4">
    <source>
        <dbReference type="Proteomes" id="UP000509241"/>
    </source>
</evidence>
<gene>
    <name evidence="3" type="ORF">HYG82_08195</name>
</gene>
<dbReference type="RefSeq" id="WP_179260565.1">
    <property type="nucleotide sequence ID" value="NZ_CP058601.1"/>
</dbReference>
<feature type="domain" description="Aminoglycoside phosphotransferase" evidence="2">
    <location>
        <begin position="435"/>
        <end position="481"/>
    </location>
</feature>
<dbReference type="EMBL" id="CP058601">
    <property type="protein sequence ID" value="QLG48829.1"/>
    <property type="molecule type" value="Genomic_DNA"/>
</dbReference>
<dbReference type="Proteomes" id="UP000509241">
    <property type="component" value="Chromosome"/>
</dbReference>